<evidence type="ECO:0000256" key="4">
    <source>
        <dbReference type="ARBA" id="ARBA00022692"/>
    </source>
</evidence>
<dbReference type="Pfam" id="PF19055">
    <property type="entry name" value="ABC2_membrane_7"/>
    <property type="match status" value="1"/>
</dbReference>
<feature type="domain" description="ABC transporter family G" evidence="8">
    <location>
        <begin position="13"/>
        <end position="49"/>
    </location>
</feature>
<keyword evidence="4" id="KW-0812">Transmembrane</keyword>
<evidence type="ECO:0000313" key="9">
    <source>
        <dbReference type="EMBL" id="VTJ68112.1"/>
    </source>
</evidence>
<evidence type="ECO:0000256" key="1">
    <source>
        <dbReference type="ARBA" id="ARBA00004651"/>
    </source>
</evidence>
<evidence type="ECO:0000256" key="7">
    <source>
        <dbReference type="ARBA" id="ARBA00023136"/>
    </source>
</evidence>
<evidence type="ECO:0000256" key="6">
    <source>
        <dbReference type="ARBA" id="ARBA00022989"/>
    </source>
</evidence>
<keyword evidence="6" id="KW-1133">Transmembrane helix</keyword>
<dbReference type="Proteomes" id="UP000335636">
    <property type="component" value="Unassembled WGS sequence"/>
</dbReference>
<sequence length="50" mass="5705">ISKQGRVIIFTIHQPSYSIFQLFDSLTLLASGRLMYHGPAKKTLEYFESA</sequence>
<dbReference type="InterPro" id="IPR050352">
    <property type="entry name" value="ABCG_transporters"/>
</dbReference>
<dbReference type="PANTHER" id="PTHR48041:SF92">
    <property type="entry name" value="BROAD SUBSTRATE SPECIFICITY ATP-BINDING CASSETTE TRANSPORTER ABCG2"/>
    <property type="match status" value="1"/>
</dbReference>
<evidence type="ECO:0000256" key="3">
    <source>
        <dbReference type="ARBA" id="ARBA00022475"/>
    </source>
</evidence>
<comment type="caution">
    <text evidence="9">The sequence shown here is derived from an EMBL/GenBank/DDBJ whole genome shotgun (WGS) entry which is preliminary data.</text>
</comment>
<evidence type="ECO:0000313" key="10">
    <source>
        <dbReference type="Proteomes" id="UP000335636"/>
    </source>
</evidence>
<name>A0A5E4BHL2_MARMO</name>
<dbReference type="GO" id="GO:0032217">
    <property type="term" value="F:riboflavin transmembrane transporter activity"/>
    <property type="evidence" value="ECO:0007669"/>
    <property type="project" value="TreeGrafter"/>
</dbReference>
<feature type="non-terminal residue" evidence="9">
    <location>
        <position position="50"/>
    </location>
</feature>
<organism evidence="9 10">
    <name type="scientific">Marmota monax</name>
    <name type="common">Woodchuck</name>
    <dbReference type="NCBI Taxonomy" id="9995"/>
    <lineage>
        <taxon>Eukaryota</taxon>
        <taxon>Metazoa</taxon>
        <taxon>Chordata</taxon>
        <taxon>Craniata</taxon>
        <taxon>Vertebrata</taxon>
        <taxon>Euteleostomi</taxon>
        <taxon>Mammalia</taxon>
        <taxon>Eutheria</taxon>
        <taxon>Euarchontoglires</taxon>
        <taxon>Glires</taxon>
        <taxon>Rodentia</taxon>
        <taxon>Sciuromorpha</taxon>
        <taxon>Sciuridae</taxon>
        <taxon>Xerinae</taxon>
        <taxon>Marmotini</taxon>
        <taxon>Marmota</taxon>
    </lineage>
</organism>
<reference evidence="9" key="1">
    <citation type="submission" date="2019-04" db="EMBL/GenBank/DDBJ databases">
        <authorList>
            <person name="Alioto T."/>
            <person name="Alioto T."/>
        </authorList>
    </citation>
    <scope>NUCLEOTIDE SEQUENCE [LARGE SCALE GENOMIC DNA]</scope>
</reference>
<keyword evidence="2" id="KW-0813">Transport</keyword>
<evidence type="ECO:0000256" key="5">
    <source>
        <dbReference type="ARBA" id="ARBA00022967"/>
    </source>
</evidence>
<keyword evidence="7" id="KW-0472">Membrane</keyword>
<dbReference type="GO" id="GO:0005886">
    <property type="term" value="C:plasma membrane"/>
    <property type="evidence" value="ECO:0007669"/>
    <property type="project" value="UniProtKB-SubCell"/>
</dbReference>
<protein>
    <recommendedName>
        <fullName evidence="8">ABC transporter family G domain-containing protein</fullName>
    </recommendedName>
</protein>
<dbReference type="GO" id="GO:0140359">
    <property type="term" value="F:ABC-type transporter activity"/>
    <property type="evidence" value="ECO:0007669"/>
    <property type="project" value="InterPro"/>
</dbReference>
<comment type="subcellular location">
    <subcellularLocation>
        <location evidence="1">Cell membrane</location>
        <topology evidence="1">Multi-pass membrane protein</topology>
    </subcellularLocation>
</comment>
<dbReference type="PANTHER" id="PTHR48041">
    <property type="entry name" value="ABC TRANSPORTER G FAMILY MEMBER 28"/>
    <property type="match status" value="1"/>
</dbReference>
<evidence type="ECO:0000256" key="2">
    <source>
        <dbReference type="ARBA" id="ARBA00022448"/>
    </source>
</evidence>
<feature type="non-terminal residue" evidence="9">
    <location>
        <position position="1"/>
    </location>
</feature>
<evidence type="ECO:0000259" key="8">
    <source>
        <dbReference type="Pfam" id="PF19055"/>
    </source>
</evidence>
<proteinExistence type="predicted"/>
<dbReference type="AlphaFoldDB" id="A0A5E4BHL2"/>
<keyword evidence="3" id="KW-1003">Cell membrane</keyword>
<keyword evidence="5" id="KW-1278">Translocase</keyword>
<accession>A0A5E4BHL2</accession>
<gene>
    <name evidence="9" type="ORF">MONAX_5E014909</name>
</gene>
<dbReference type="EMBL" id="CABDUW010000412">
    <property type="protein sequence ID" value="VTJ68112.1"/>
    <property type="molecule type" value="Genomic_DNA"/>
</dbReference>
<dbReference type="InterPro" id="IPR043926">
    <property type="entry name" value="ABCG_dom"/>
</dbReference>
<keyword evidence="10" id="KW-1185">Reference proteome</keyword>
<dbReference type="GO" id="GO:0015562">
    <property type="term" value="F:efflux transmembrane transporter activity"/>
    <property type="evidence" value="ECO:0007669"/>
    <property type="project" value="TreeGrafter"/>
</dbReference>